<dbReference type="AlphaFoldDB" id="A0A8J7YUH5"/>
<feature type="transmembrane region" description="Helical" evidence="7">
    <location>
        <begin position="388"/>
        <end position="412"/>
    </location>
</feature>
<evidence type="ECO:0000313" key="9">
    <source>
        <dbReference type="EMBL" id="MBX8630932.1"/>
    </source>
</evidence>
<keyword evidence="6 7" id="KW-0472">Membrane</keyword>
<evidence type="ECO:0000256" key="7">
    <source>
        <dbReference type="SAM" id="Phobius"/>
    </source>
</evidence>
<feature type="transmembrane region" description="Helical" evidence="7">
    <location>
        <begin position="240"/>
        <end position="264"/>
    </location>
</feature>
<dbReference type="Proteomes" id="UP000750197">
    <property type="component" value="Unassembled WGS sequence"/>
</dbReference>
<feature type="transmembrane region" description="Helical" evidence="7">
    <location>
        <begin position="27"/>
        <end position="44"/>
    </location>
</feature>
<dbReference type="PRINTS" id="PR01437">
    <property type="entry name" value="NUOXDRDTASE4"/>
</dbReference>
<dbReference type="InterPro" id="IPR052175">
    <property type="entry name" value="ComplexI-like_HydComp"/>
</dbReference>
<feature type="transmembrane region" description="Helical" evidence="7">
    <location>
        <begin position="492"/>
        <end position="516"/>
    </location>
</feature>
<keyword evidence="2" id="KW-1003">Cell membrane</keyword>
<feature type="transmembrane region" description="Helical" evidence="7">
    <location>
        <begin position="214"/>
        <end position="234"/>
    </location>
</feature>
<accession>A0A8J7YUH5</accession>
<proteinExistence type="predicted"/>
<dbReference type="InterPro" id="IPR001750">
    <property type="entry name" value="ND/Mrp_TM"/>
</dbReference>
<organism evidence="10 11">
    <name type="scientific">Candidatus Sysuiplasma superficiale</name>
    <dbReference type="NCBI Taxonomy" id="2823368"/>
    <lineage>
        <taxon>Archaea</taxon>
        <taxon>Methanobacteriati</taxon>
        <taxon>Thermoplasmatota</taxon>
        <taxon>Thermoplasmata</taxon>
        <taxon>Candidatus Sysuiplasmatales</taxon>
        <taxon>Candidatus Sysuiplasmataceae</taxon>
        <taxon>Candidatus Sysuiplasma</taxon>
    </lineage>
</organism>
<evidence type="ECO:0000256" key="4">
    <source>
        <dbReference type="ARBA" id="ARBA00022989"/>
    </source>
</evidence>
<keyword evidence="4 7" id="KW-1133">Transmembrane helix</keyword>
<feature type="domain" description="NADH:quinone oxidoreductase/Mrp antiporter transmembrane" evidence="8">
    <location>
        <begin position="113"/>
        <end position="381"/>
    </location>
</feature>
<feature type="transmembrane region" description="Helical" evidence="7">
    <location>
        <begin position="276"/>
        <end position="295"/>
    </location>
</feature>
<dbReference type="GO" id="GO:0008137">
    <property type="term" value="F:NADH dehydrogenase (ubiquinone) activity"/>
    <property type="evidence" value="ECO:0007669"/>
    <property type="project" value="InterPro"/>
</dbReference>
<keyword evidence="5" id="KW-0560">Oxidoreductase</keyword>
<evidence type="ECO:0000259" key="8">
    <source>
        <dbReference type="Pfam" id="PF00361"/>
    </source>
</evidence>
<dbReference type="GO" id="GO:0016491">
    <property type="term" value="F:oxidoreductase activity"/>
    <property type="evidence" value="ECO:0007669"/>
    <property type="project" value="UniProtKB-KW"/>
</dbReference>
<feature type="transmembrane region" description="Helical" evidence="7">
    <location>
        <begin position="301"/>
        <end position="325"/>
    </location>
</feature>
<sequence length="613" mass="64115">MTPLIFLFLLSIPPILGIARNSLSYSAMAAASAAVLMLSLLSVNESASILRLSSYISFRLDPLSSSFMVIASVVWVASSTYSISYDISSRSNSISFSLSILSMAAVILSGTYFALLFSWEMMSVAGYFQILSRKNVDISPPYLFILFSEVSTLLLLLMAADIYANTGTLVIGPSIPATAFILGTFGFAIKLGVTPFFISDWLPEAHSAAPANGSVLFSATMTMTAVYCILRLISLSVPDIAAGVIMMAAGAFTLVFASIFAAAAENVKAIPAYSTVENGGSMLIALGTVVVALYYKDALLAAFATGAVLIYVGAHTFGKAGLFMYSGILGKRAAKGELSEITGGTDPISSAGGILSASSLAGLLPFGGGVGEWMLLETLFILVTSGNYGISVISVFVGASVALGGGMSLISMSKLAGFGTSGAHAHSEKSSGAGILVSGGAVLLIGILSTYTIYFFNRAIEEVSGQSFDKLISGLLAVPTGLLITSPGSHGVFGLVSPVFIATIISVSAIAMFAITASSSRRRKVRVWSGGIGVETGSYGSFEYSNPVRIMFRHIFAGGVLPVNREWMFLKKGAKIYSAFSDFSARRIMNSSIGRYMLYIVVALVAVLVYSAI</sequence>
<reference evidence="10" key="1">
    <citation type="submission" date="2021-05" db="EMBL/GenBank/DDBJ databases">
        <title>Genomic insights into ecological role and evolution of a novel Thermoplasmata order Candidatus Sysuiplasmatales.</title>
        <authorList>
            <person name="Yuan Y."/>
        </authorList>
    </citation>
    <scope>NUCLEOTIDE SEQUENCE</scope>
    <source>
        <strain evidence="10">TUT19-bin139</strain>
        <strain evidence="9">YP2-bin.285</strain>
    </source>
</reference>
<feature type="transmembrane region" description="Helical" evidence="7">
    <location>
        <begin position="96"/>
        <end position="119"/>
    </location>
</feature>
<keyword evidence="3 7" id="KW-0812">Transmembrane</keyword>
<protein>
    <recommendedName>
        <fullName evidence="8">NADH:quinone oxidoreductase/Mrp antiporter transmembrane domain-containing protein</fullName>
    </recommendedName>
</protein>
<feature type="transmembrane region" description="Helical" evidence="7">
    <location>
        <begin position="468"/>
        <end position="486"/>
    </location>
</feature>
<evidence type="ECO:0000313" key="11">
    <source>
        <dbReference type="Proteomes" id="UP000750197"/>
    </source>
</evidence>
<evidence type="ECO:0000256" key="5">
    <source>
        <dbReference type="ARBA" id="ARBA00023002"/>
    </source>
</evidence>
<feature type="transmembrane region" description="Helical" evidence="7">
    <location>
        <begin position="432"/>
        <end position="456"/>
    </location>
</feature>
<feature type="transmembrane region" description="Helical" evidence="7">
    <location>
        <begin position="65"/>
        <end position="84"/>
    </location>
</feature>
<feature type="transmembrane region" description="Helical" evidence="7">
    <location>
        <begin position="596"/>
        <end position="612"/>
    </location>
</feature>
<comment type="subcellular location">
    <subcellularLocation>
        <location evidence="1">Cell membrane</location>
        <topology evidence="1">Multi-pass membrane protein</topology>
    </subcellularLocation>
</comment>
<dbReference type="EMBL" id="JAGVSJ010000001">
    <property type="protein sequence ID" value="MBX8630932.1"/>
    <property type="molecule type" value="Genomic_DNA"/>
</dbReference>
<dbReference type="EMBL" id="JAHEAC010000001">
    <property type="protein sequence ID" value="MBX8643144.1"/>
    <property type="molecule type" value="Genomic_DNA"/>
</dbReference>
<evidence type="ECO:0000313" key="10">
    <source>
        <dbReference type="EMBL" id="MBX8643144.1"/>
    </source>
</evidence>
<dbReference type="PANTHER" id="PTHR42682:SF4">
    <property type="entry name" value="NADH-UBIQUINONE_PLASTOQUINONE"/>
    <property type="match status" value="1"/>
</dbReference>
<gene>
    <name evidence="9" type="ORF">J9259_00180</name>
    <name evidence="10" type="ORF">KIY12_00200</name>
</gene>
<dbReference type="Pfam" id="PF00361">
    <property type="entry name" value="Proton_antipo_M"/>
    <property type="match status" value="1"/>
</dbReference>
<evidence type="ECO:0000256" key="1">
    <source>
        <dbReference type="ARBA" id="ARBA00004651"/>
    </source>
</evidence>
<dbReference type="Proteomes" id="UP000716004">
    <property type="component" value="Unassembled WGS sequence"/>
</dbReference>
<comment type="caution">
    <text evidence="10">The sequence shown here is derived from an EMBL/GenBank/DDBJ whole genome shotgun (WGS) entry which is preliminary data.</text>
</comment>
<dbReference type="InterPro" id="IPR003918">
    <property type="entry name" value="NADH_UbQ_OxRdtase"/>
</dbReference>
<dbReference type="GO" id="GO:0005886">
    <property type="term" value="C:plasma membrane"/>
    <property type="evidence" value="ECO:0007669"/>
    <property type="project" value="UniProtKB-SubCell"/>
</dbReference>
<feature type="transmembrane region" description="Helical" evidence="7">
    <location>
        <begin position="140"/>
        <end position="160"/>
    </location>
</feature>
<dbReference type="GO" id="GO:0042773">
    <property type="term" value="P:ATP synthesis coupled electron transport"/>
    <property type="evidence" value="ECO:0007669"/>
    <property type="project" value="InterPro"/>
</dbReference>
<dbReference type="PANTHER" id="PTHR42682">
    <property type="entry name" value="HYDROGENASE-4 COMPONENT F"/>
    <property type="match status" value="1"/>
</dbReference>
<evidence type="ECO:0000256" key="3">
    <source>
        <dbReference type="ARBA" id="ARBA00022692"/>
    </source>
</evidence>
<name>A0A8J7YUH5_9ARCH</name>
<evidence type="ECO:0000256" key="2">
    <source>
        <dbReference type="ARBA" id="ARBA00022475"/>
    </source>
</evidence>
<evidence type="ECO:0000256" key="6">
    <source>
        <dbReference type="ARBA" id="ARBA00023136"/>
    </source>
</evidence>